<proteinExistence type="predicted"/>
<reference evidence="1 2" key="2">
    <citation type="journal article" date="2017" name="Genome Biol. Evol.">
        <title>Trajectories and Drivers of Genome Evolution in Surface-Associated Marine Phaeobacter.</title>
        <authorList>
            <person name="Freese H.M."/>
            <person name="Sikorski J."/>
            <person name="Bunk B."/>
            <person name="Scheuner C."/>
            <person name="Meier-Kolthoff J.P."/>
            <person name="Sproer C."/>
            <person name="Gram L."/>
            <person name="Overmann J."/>
        </authorList>
    </citation>
    <scope>NUCLEOTIDE SEQUENCE [LARGE SCALE GENOMIC DNA]</scope>
    <source>
        <strain evidence="1 2">P88</strain>
        <plasmid evidence="2">pp88_h</plasmid>
    </source>
</reference>
<name>A0A2I7KHE9_9RHOB</name>
<accession>A0A2I7KHE9</accession>
<evidence type="ECO:0000313" key="1">
    <source>
        <dbReference type="EMBL" id="AUR01994.1"/>
    </source>
</evidence>
<evidence type="ECO:0000313" key="2">
    <source>
        <dbReference type="Proteomes" id="UP000236447"/>
    </source>
</evidence>
<gene>
    <name evidence="1" type="ORF">PhaeoP88_04682</name>
</gene>
<dbReference type="EMBL" id="CP010733">
    <property type="protein sequence ID" value="AUR01994.1"/>
    <property type="molecule type" value="Genomic_DNA"/>
</dbReference>
<dbReference type="AlphaFoldDB" id="A0A2I7KHE9"/>
<geneLocation type="plasmid" evidence="2">
    <name>pp88_h</name>
</geneLocation>
<sequence length="86" mass="9427">MNIRLERIAYQIHWLIQTTGGDCTLSEMSGFTGASVATCRNITRARAWTGMYRKTAKSNSASRGRAGDFVSPVDDSLATLDLLVRS</sequence>
<organism evidence="1 2">
    <name type="scientific">Phaeobacter inhibens</name>
    <dbReference type="NCBI Taxonomy" id="221822"/>
    <lineage>
        <taxon>Bacteria</taxon>
        <taxon>Pseudomonadati</taxon>
        <taxon>Pseudomonadota</taxon>
        <taxon>Alphaproteobacteria</taxon>
        <taxon>Rhodobacterales</taxon>
        <taxon>Roseobacteraceae</taxon>
        <taxon>Phaeobacter</taxon>
    </lineage>
</organism>
<keyword evidence="1" id="KW-0614">Plasmid</keyword>
<reference evidence="1 2" key="1">
    <citation type="journal article" date="2017" name="Front. Microbiol.">
        <title>Phaeobacter piscinae sp. nov., a species of the Roseobacter group and potential aquaculture probiont.</title>
        <authorList>
            <person name="Sonnenschein E.C."/>
            <person name="Phippen C.B.W."/>
            <person name="Nielsen K.F."/>
            <person name="Mateiu R.V."/>
            <person name="Melchiorsen J."/>
            <person name="Gram L."/>
            <person name="Overmann J."/>
            <person name="Freese H.M."/>
        </authorList>
    </citation>
    <scope>NUCLEOTIDE SEQUENCE [LARGE SCALE GENOMIC DNA]</scope>
    <source>
        <strain evidence="1 2">P88</strain>
        <plasmid evidence="2">pp88_h</plasmid>
    </source>
</reference>
<dbReference type="Proteomes" id="UP000236447">
    <property type="component" value="Plasmid pP88_h"/>
</dbReference>
<protein>
    <submittedName>
        <fullName evidence="1">Uncharacterized protein</fullName>
    </submittedName>
</protein>
<dbReference type="RefSeq" id="WP_123619019.1">
    <property type="nucleotide sequence ID" value="NZ_CP010733.1"/>
</dbReference>